<dbReference type="InterPro" id="IPR050924">
    <property type="entry name" value="Peroxiredoxin_BCP/PrxQ"/>
</dbReference>
<keyword evidence="4" id="KW-0575">Peroxidase</keyword>
<evidence type="ECO:0000256" key="16">
    <source>
        <dbReference type="PIRSR" id="PIRSR000239-1"/>
    </source>
</evidence>
<comment type="function">
    <text evidence="1">Thiol-specific peroxidase that catalyzes the reduction of hydrogen peroxide and organic hydroperoxides to water and alcohols, respectively. Plays a role in cell protection against oxidative stress by detoxifying peroxides and as sensor of hydrogen peroxide-mediated signaling events.</text>
</comment>
<comment type="subcellular location">
    <subcellularLocation>
        <location evidence="15">Thylakoid</location>
    </subcellularLocation>
</comment>
<evidence type="ECO:0000256" key="8">
    <source>
        <dbReference type="ARBA" id="ARBA00023078"/>
    </source>
</evidence>
<keyword evidence="6" id="KW-0809">Transit peptide</keyword>
<protein>
    <recommendedName>
        <fullName evidence="3">thioredoxin-dependent peroxiredoxin</fullName>
        <ecNumber evidence="3">1.11.1.24</ecNumber>
    </recommendedName>
    <alternativeName>
        <fullName evidence="11">Thioredoxin peroxidase</fullName>
    </alternativeName>
    <alternativeName>
        <fullName evidence="13">Thioredoxin-dependent peroxiredoxin Bcp</fullName>
    </alternativeName>
</protein>
<dbReference type="EMBL" id="JPMI01000203">
    <property type="protein sequence ID" value="KFA90523.1"/>
    <property type="molecule type" value="Genomic_DNA"/>
</dbReference>
<feature type="domain" description="Thioredoxin" evidence="17">
    <location>
        <begin position="3"/>
        <end position="152"/>
    </location>
</feature>
<keyword evidence="10" id="KW-0676">Redox-active center</keyword>
<dbReference type="EC" id="1.11.1.24" evidence="3"/>
<evidence type="ECO:0000256" key="13">
    <source>
        <dbReference type="ARBA" id="ARBA00042639"/>
    </source>
</evidence>
<dbReference type="InterPro" id="IPR000866">
    <property type="entry name" value="AhpC/TSA"/>
</dbReference>
<sequence>MSIKTGDQAPDFSLPKQDGTAVQLKDLLQKATVVLYFYPKDDTPGCTKEACSFRDSYEAFKDAGAEVVGISSQSAASHEAFAAKYRLPFTLLADEGGKVRRQYGVPSTLGLLPGRVTYVIDRKGVVRHVFNSQINATRHVTEALGIVKQLQGAGA</sequence>
<dbReference type="GO" id="GO:0045454">
    <property type="term" value="P:cell redox homeostasis"/>
    <property type="evidence" value="ECO:0007669"/>
    <property type="project" value="TreeGrafter"/>
</dbReference>
<comment type="subunit">
    <text evidence="2">Monomer.</text>
</comment>
<evidence type="ECO:0000259" key="17">
    <source>
        <dbReference type="PROSITE" id="PS51352"/>
    </source>
</evidence>
<evidence type="ECO:0000256" key="9">
    <source>
        <dbReference type="ARBA" id="ARBA00023157"/>
    </source>
</evidence>
<evidence type="ECO:0000256" key="5">
    <source>
        <dbReference type="ARBA" id="ARBA00022862"/>
    </source>
</evidence>
<evidence type="ECO:0000256" key="6">
    <source>
        <dbReference type="ARBA" id="ARBA00022946"/>
    </source>
</evidence>
<proteinExistence type="inferred from homology"/>
<comment type="caution">
    <text evidence="18">The sequence shown here is derived from an EMBL/GenBank/DDBJ whole genome shotgun (WGS) entry which is preliminary data.</text>
</comment>
<dbReference type="InterPro" id="IPR036249">
    <property type="entry name" value="Thioredoxin-like_sf"/>
</dbReference>
<evidence type="ECO:0000256" key="1">
    <source>
        <dbReference type="ARBA" id="ARBA00003330"/>
    </source>
</evidence>
<evidence type="ECO:0000256" key="4">
    <source>
        <dbReference type="ARBA" id="ARBA00022559"/>
    </source>
</evidence>
<reference evidence="18 19" key="1">
    <citation type="submission" date="2014-07" db="EMBL/GenBank/DDBJ databases">
        <title>Draft Genome Sequence of Gephyronic Acid Producer, Cystobacter violaceus Strain Cb vi76.</title>
        <authorList>
            <person name="Stevens D.C."/>
            <person name="Young J."/>
            <person name="Carmichael R."/>
            <person name="Tan J."/>
            <person name="Taylor R.E."/>
        </authorList>
    </citation>
    <scope>NUCLEOTIDE SEQUENCE [LARGE SCALE GENOMIC DNA]</scope>
    <source>
        <strain evidence="18 19">Cb vi76</strain>
    </source>
</reference>
<feature type="active site" description="Cysteine sulfenic acid (-SOH) intermediate; for peroxidase activity" evidence="16">
    <location>
        <position position="46"/>
    </location>
</feature>
<dbReference type="GO" id="GO:0034599">
    <property type="term" value="P:cellular response to oxidative stress"/>
    <property type="evidence" value="ECO:0007669"/>
    <property type="project" value="TreeGrafter"/>
</dbReference>
<evidence type="ECO:0000256" key="7">
    <source>
        <dbReference type="ARBA" id="ARBA00023002"/>
    </source>
</evidence>
<comment type="catalytic activity">
    <reaction evidence="14">
        <text>a hydroperoxide + [thioredoxin]-dithiol = an alcohol + [thioredoxin]-disulfide + H2O</text>
        <dbReference type="Rhea" id="RHEA:62620"/>
        <dbReference type="Rhea" id="RHEA-COMP:10698"/>
        <dbReference type="Rhea" id="RHEA-COMP:10700"/>
        <dbReference type="ChEBI" id="CHEBI:15377"/>
        <dbReference type="ChEBI" id="CHEBI:29950"/>
        <dbReference type="ChEBI" id="CHEBI:30879"/>
        <dbReference type="ChEBI" id="CHEBI:35924"/>
        <dbReference type="ChEBI" id="CHEBI:50058"/>
        <dbReference type="EC" id="1.11.1.24"/>
    </reaction>
</comment>
<evidence type="ECO:0000256" key="3">
    <source>
        <dbReference type="ARBA" id="ARBA00013017"/>
    </source>
</evidence>
<evidence type="ECO:0000256" key="14">
    <source>
        <dbReference type="ARBA" id="ARBA00049091"/>
    </source>
</evidence>
<evidence type="ECO:0000256" key="2">
    <source>
        <dbReference type="ARBA" id="ARBA00011245"/>
    </source>
</evidence>
<dbReference type="InterPro" id="IPR024706">
    <property type="entry name" value="Peroxiredoxin_AhpC-typ"/>
</dbReference>
<evidence type="ECO:0000256" key="11">
    <source>
        <dbReference type="ARBA" id="ARBA00032824"/>
    </source>
</evidence>
<dbReference type="RefSeq" id="WP_043402031.1">
    <property type="nucleotide sequence ID" value="NZ_JPMI01000203.1"/>
</dbReference>
<dbReference type="PANTHER" id="PTHR42801:SF4">
    <property type="entry name" value="AHPC_TSA FAMILY PROTEIN"/>
    <property type="match status" value="1"/>
</dbReference>
<organism evidence="18 19">
    <name type="scientific">Archangium violaceum Cb vi76</name>
    <dbReference type="NCBI Taxonomy" id="1406225"/>
    <lineage>
        <taxon>Bacteria</taxon>
        <taxon>Pseudomonadati</taxon>
        <taxon>Myxococcota</taxon>
        <taxon>Myxococcia</taxon>
        <taxon>Myxococcales</taxon>
        <taxon>Cystobacterineae</taxon>
        <taxon>Archangiaceae</taxon>
        <taxon>Archangium</taxon>
    </lineage>
</organism>
<comment type="similarity">
    <text evidence="12">Belongs to the peroxiredoxin family. BCP/PrxQ subfamily.</text>
</comment>
<dbReference type="Gene3D" id="3.40.30.10">
    <property type="entry name" value="Glutaredoxin"/>
    <property type="match status" value="1"/>
</dbReference>
<keyword evidence="7" id="KW-0560">Oxidoreductase</keyword>
<evidence type="ECO:0000256" key="10">
    <source>
        <dbReference type="ARBA" id="ARBA00023284"/>
    </source>
</evidence>
<dbReference type="Proteomes" id="UP000028547">
    <property type="component" value="Unassembled WGS sequence"/>
</dbReference>
<dbReference type="SUPFAM" id="SSF52833">
    <property type="entry name" value="Thioredoxin-like"/>
    <property type="match status" value="1"/>
</dbReference>
<dbReference type="GO" id="GO:0005737">
    <property type="term" value="C:cytoplasm"/>
    <property type="evidence" value="ECO:0007669"/>
    <property type="project" value="TreeGrafter"/>
</dbReference>
<dbReference type="PROSITE" id="PS51352">
    <property type="entry name" value="THIOREDOXIN_2"/>
    <property type="match status" value="1"/>
</dbReference>
<dbReference type="GO" id="GO:0009579">
    <property type="term" value="C:thylakoid"/>
    <property type="evidence" value="ECO:0007669"/>
    <property type="project" value="UniProtKB-SubCell"/>
</dbReference>
<gene>
    <name evidence="18" type="ORF">Q664_27925</name>
</gene>
<dbReference type="FunFam" id="3.40.30.10:FF:000122">
    <property type="entry name" value="Peroxiredoxin Q chloroplastic"/>
    <property type="match status" value="1"/>
</dbReference>
<dbReference type="CDD" id="cd03017">
    <property type="entry name" value="PRX_BCP"/>
    <property type="match status" value="1"/>
</dbReference>
<keyword evidence="8" id="KW-0793">Thylakoid</keyword>
<dbReference type="AlphaFoldDB" id="A0A084SPY8"/>
<evidence type="ECO:0000256" key="15">
    <source>
        <dbReference type="ARBA" id="ARBA00060385"/>
    </source>
</evidence>
<name>A0A084SPY8_9BACT</name>
<evidence type="ECO:0000313" key="18">
    <source>
        <dbReference type="EMBL" id="KFA90523.1"/>
    </source>
</evidence>
<evidence type="ECO:0000313" key="19">
    <source>
        <dbReference type="Proteomes" id="UP000028547"/>
    </source>
</evidence>
<evidence type="ECO:0000256" key="12">
    <source>
        <dbReference type="ARBA" id="ARBA00038489"/>
    </source>
</evidence>
<dbReference type="PIRSF" id="PIRSF000239">
    <property type="entry name" value="AHPC"/>
    <property type="match status" value="1"/>
</dbReference>
<dbReference type="PANTHER" id="PTHR42801">
    <property type="entry name" value="THIOREDOXIN-DEPENDENT PEROXIDE REDUCTASE"/>
    <property type="match status" value="1"/>
</dbReference>
<keyword evidence="9" id="KW-1015">Disulfide bond</keyword>
<dbReference type="GO" id="GO:0008379">
    <property type="term" value="F:thioredoxin peroxidase activity"/>
    <property type="evidence" value="ECO:0007669"/>
    <property type="project" value="TreeGrafter"/>
</dbReference>
<accession>A0A084SPY8</accession>
<keyword evidence="5" id="KW-0049">Antioxidant</keyword>
<dbReference type="Pfam" id="PF00578">
    <property type="entry name" value="AhpC-TSA"/>
    <property type="match status" value="1"/>
</dbReference>
<dbReference type="InterPro" id="IPR013766">
    <property type="entry name" value="Thioredoxin_domain"/>
</dbReference>